<reference evidence="4 5" key="1">
    <citation type="submission" date="2020-02" db="EMBL/GenBank/DDBJ databases">
        <title>Fructobacillus sp. isolated from paper mulberry of Taiwan.</title>
        <authorList>
            <person name="Lin S.-T."/>
        </authorList>
    </citation>
    <scope>NUCLEOTIDE SEQUENCE [LARGE SCALE GENOMIC DNA]</scope>
    <source>
        <strain evidence="4 5">S1-1</strain>
    </source>
</reference>
<keyword evidence="2" id="KW-0472">Membrane</keyword>
<evidence type="ECO:0000259" key="3">
    <source>
        <dbReference type="Pfam" id="PF02517"/>
    </source>
</evidence>
<keyword evidence="2" id="KW-1133">Transmembrane helix</keyword>
<accession>A0ABS5QXF7</accession>
<comment type="similarity">
    <text evidence="1">Belongs to the UPF0177 family.</text>
</comment>
<feature type="domain" description="CAAX prenyl protease 2/Lysostaphin resistance protein A-like" evidence="3">
    <location>
        <begin position="45"/>
        <end position="140"/>
    </location>
</feature>
<proteinExistence type="inferred from homology"/>
<dbReference type="InterPro" id="IPR003675">
    <property type="entry name" value="Rce1/LyrA-like_dom"/>
</dbReference>
<keyword evidence="2" id="KW-0812">Transmembrane</keyword>
<organism evidence="4 5">
    <name type="scientific">Fructobacillus parabroussonetiae</name>
    <dbReference type="NCBI Taxonomy" id="2713174"/>
    <lineage>
        <taxon>Bacteria</taxon>
        <taxon>Bacillati</taxon>
        <taxon>Bacillota</taxon>
        <taxon>Bacilli</taxon>
        <taxon>Lactobacillales</taxon>
        <taxon>Lactobacillaceae</taxon>
        <taxon>Fructobacillus</taxon>
    </lineage>
</organism>
<feature type="transmembrane region" description="Helical" evidence="2">
    <location>
        <begin position="100"/>
        <end position="119"/>
    </location>
</feature>
<dbReference type="InterPro" id="IPR052710">
    <property type="entry name" value="CAAX_protease"/>
</dbReference>
<evidence type="ECO:0000256" key="1">
    <source>
        <dbReference type="ARBA" id="ARBA00009067"/>
    </source>
</evidence>
<keyword evidence="4" id="KW-0482">Metalloprotease</keyword>
<feature type="transmembrane region" description="Helical" evidence="2">
    <location>
        <begin position="131"/>
        <end position="150"/>
    </location>
</feature>
<name>A0ABS5QXF7_9LACO</name>
<sequence>MQCFLLQWALLYLLHLLSTTFEITTNYKNQENILQTLQGLSTPLLIGVLSFAIFFGPILEEIVFRGYMMNMFTRGKMGMASVMLSSLLFAYLHLQTFLITGSNLIAFLSYLITAVSLAVTYKETKKLTGSIVQHCLMNAMASMPIIIMIANK</sequence>
<dbReference type="PANTHER" id="PTHR36435:SF1">
    <property type="entry name" value="CAAX AMINO TERMINAL PROTEASE FAMILY PROTEIN"/>
    <property type="match status" value="1"/>
</dbReference>
<comment type="caution">
    <text evidence="4">The sequence shown here is derived from an EMBL/GenBank/DDBJ whole genome shotgun (WGS) entry which is preliminary data.</text>
</comment>
<feature type="transmembrane region" description="Helical" evidence="2">
    <location>
        <begin position="43"/>
        <end position="64"/>
    </location>
</feature>
<keyword evidence="5" id="KW-1185">Reference proteome</keyword>
<keyword evidence="4" id="KW-0378">Hydrolase</keyword>
<evidence type="ECO:0000313" key="5">
    <source>
        <dbReference type="Proteomes" id="UP001519503"/>
    </source>
</evidence>
<protein>
    <submittedName>
        <fullName evidence="4">CPBP family intramembrane metalloprotease</fullName>
    </submittedName>
</protein>
<dbReference type="EMBL" id="JAAMFL010000008">
    <property type="protein sequence ID" value="MBS9337884.1"/>
    <property type="molecule type" value="Genomic_DNA"/>
</dbReference>
<dbReference type="Pfam" id="PF02517">
    <property type="entry name" value="Rce1-like"/>
    <property type="match status" value="1"/>
</dbReference>
<evidence type="ECO:0000313" key="4">
    <source>
        <dbReference type="EMBL" id="MBS9337884.1"/>
    </source>
</evidence>
<dbReference type="Proteomes" id="UP001519503">
    <property type="component" value="Unassembled WGS sequence"/>
</dbReference>
<dbReference type="PANTHER" id="PTHR36435">
    <property type="entry name" value="SLR1288 PROTEIN"/>
    <property type="match status" value="1"/>
</dbReference>
<dbReference type="RefSeq" id="WP_213822214.1">
    <property type="nucleotide sequence ID" value="NZ_JAAMFL010000008.1"/>
</dbReference>
<dbReference type="GO" id="GO:0008237">
    <property type="term" value="F:metallopeptidase activity"/>
    <property type="evidence" value="ECO:0007669"/>
    <property type="project" value="UniProtKB-KW"/>
</dbReference>
<feature type="transmembrane region" description="Helical" evidence="2">
    <location>
        <begin position="76"/>
        <end position="94"/>
    </location>
</feature>
<gene>
    <name evidence="4" type="ORF">G6R30_05330</name>
</gene>
<keyword evidence="4" id="KW-0645">Protease</keyword>
<evidence type="ECO:0000256" key="2">
    <source>
        <dbReference type="SAM" id="Phobius"/>
    </source>
</evidence>